<proteinExistence type="predicted"/>
<reference evidence="3" key="1">
    <citation type="submission" date="2023-07" db="EMBL/GenBank/DDBJ databases">
        <title>Whole genome shotgun sequence of Streptomyces spororaveus NBRC 15456.</title>
        <authorList>
            <person name="Komaki H."/>
            <person name="Tamura T."/>
        </authorList>
    </citation>
    <scope>NUCLEOTIDE SEQUENCE [LARGE SCALE GENOMIC DNA]</scope>
    <source>
        <strain evidence="3">NBRC 15456</strain>
    </source>
</reference>
<organism evidence="2 3">
    <name type="scientific">Streptomyces spororaveus</name>
    <dbReference type="NCBI Taxonomy" id="284039"/>
    <lineage>
        <taxon>Bacteria</taxon>
        <taxon>Bacillati</taxon>
        <taxon>Actinomycetota</taxon>
        <taxon>Actinomycetes</taxon>
        <taxon>Kitasatosporales</taxon>
        <taxon>Streptomycetaceae</taxon>
        <taxon>Streptomyces</taxon>
    </lineage>
</organism>
<evidence type="ECO:0000313" key="3">
    <source>
        <dbReference type="Proteomes" id="UP000608522"/>
    </source>
</evidence>
<dbReference type="Proteomes" id="UP000608522">
    <property type="component" value="Unassembled WGS sequence"/>
</dbReference>
<comment type="caution">
    <text evidence="2">The sequence shown here is derived from an EMBL/GenBank/DDBJ whole genome shotgun (WGS) entry which is preliminary data.</text>
</comment>
<feature type="region of interest" description="Disordered" evidence="1">
    <location>
        <begin position="21"/>
        <end position="77"/>
    </location>
</feature>
<accession>A0ABQ3T6U9</accession>
<evidence type="ECO:0000256" key="1">
    <source>
        <dbReference type="SAM" id="MobiDB-lite"/>
    </source>
</evidence>
<gene>
    <name evidence="2" type="ORF">Sspor_16830</name>
</gene>
<dbReference type="EMBL" id="BNED01000005">
    <property type="protein sequence ID" value="GHI76122.1"/>
    <property type="molecule type" value="Genomic_DNA"/>
</dbReference>
<sequence>MAGLGEGMLCCGGSEFGVHRRDEREERPCRSTVGHPGAESAGAGAASRVRYRSRGTTRAQQEVASGEERANADDVACVEQRNSPVTTGVLGHHVPYEGALLGSCRSDVVPF</sequence>
<keyword evidence="3" id="KW-1185">Reference proteome</keyword>
<feature type="compositionally biased region" description="Low complexity" evidence="1">
    <location>
        <begin position="37"/>
        <end position="48"/>
    </location>
</feature>
<name>A0ABQ3T6U9_9ACTN</name>
<evidence type="ECO:0000313" key="2">
    <source>
        <dbReference type="EMBL" id="GHI76122.1"/>
    </source>
</evidence>
<protein>
    <submittedName>
        <fullName evidence="2">Uncharacterized protein</fullName>
    </submittedName>
</protein>